<dbReference type="PANTHER" id="PTHR16565">
    <property type="entry name" value="APOLIPOPROTEIN C-I"/>
    <property type="match status" value="1"/>
</dbReference>
<dbReference type="InterPro" id="IPR043081">
    <property type="entry name" value="ApoC-1_sf"/>
</dbReference>
<dbReference type="PANTHER" id="PTHR16565:SF2">
    <property type="entry name" value="APOLIPOPROTEIN C-I"/>
    <property type="match status" value="1"/>
</dbReference>
<comment type="subcellular location">
    <subcellularLocation>
        <location evidence="1">Secreted</location>
    </subcellularLocation>
</comment>
<comment type="similarity">
    <text evidence="2">Belongs to the apolipoprotein C1 family.</text>
</comment>
<dbReference type="GO" id="GO:0004859">
    <property type="term" value="F:phospholipase inhibitor activity"/>
    <property type="evidence" value="ECO:0007669"/>
    <property type="project" value="TreeGrafter"/>
</dbReference>
<sequence length="82" mass="9257">MRLYLAAAVLMLASVACADAQEETMSEKLATFGQRVTDISQGLVEKAKTHFDDLQTSEFAVNTKNWFVEKFSKMKESFQTEN</sequence>
<evidence type="ECO:0000256" key="5">
    <source>
        <dbReference type="ARBA" id="ARBA00022729"/>
    </source>
</evidence>
<dbReference type="CTD" id="341"/>
<keyword evidence="4" id="KW-0964">Secreted</keyword>
<dbReference type="OrthoDB" id="8941712at2759"/>
<dbReference type="GeneID" id="118310852"/>
<dbReference type="GO" id="GO:0006641">
    <property type="term" value="P:triglyceride metabolic process"/>
    <property type="evidence" value="ECO:0007669"/>
    <property type="project" value="TreeGrafter"/>
</dbReference>
<dbReference type="PROSITE" id="PS51257">
    <property type="entry name" value="PROKAR_LIPOPROTEIN"/>
    <property type="match status" value="1"/>
</dbReference>
<dbReference type="GO" id="GO:0006869">
    <property type="term" value="P:lipid transport"/>
    <property type="evidence" value="ECO:0007669"/>
    <property type="project" value="UniProtKB-KW"/>
</dbReference>
<dbReference type="AlphaFoldDB" id="A0A8D3A0A4"/>
<dbReference type="GO" id="GO:0005504">
    <property type="term" value="F:fatty acid binding"/>
    <property type="evidence" value="ECO:0007669"/>
    <property type="project" value="TreeGrafter"/>
</dbReference>
<evidence type="ECO:0000256" key="2">
    <source>
        <dbReference type="ARBA" id="ARBA00009204"/>
    </source>
</evidence>
<dbReference type="GO" id="GO:0050995">
    <property type="term" value="P:negative regulation of lipid catabolic process"/>
    <property type="evidence" value="ECO:0007669"/>
    <property type="project" value="TreeGrafter"/>
</dbReference>
<dbReference type="GO" id="GO:0010916">
    <property type="term" value="P:negative regulation of very-low-density lipoprotein particle clearance"/>
    <property type="evidence" value="ECO:0007669"/>
    <property type="project" value="TreeGrafter"/>
</dbReference>
<dbReference type="KEGG" id="smau:118310852"/>
<evidence type="ECO:0000313" key="9">
    <source>
        <dbReference type="Proteomes" id="UP000694558"/>
    </source>
</evidence>
<keyword evidence="5 7" id="KW-0732">Signal</keyword>
<evidence type="ECO:0000256" key="3">
    <source>
        <dbReference type="ARBA" id="ARBA00022448"/>
    </source>
</evidence>
<proteinExistence type="inferred from homology"/>
<name>A0A8D3A0A4_SCOMX</name>
<evidence type="ECO:0000256" key="4">
    <source>
        <dbReference type="ARBA" id="ARBA00022525"/>
    </source>
</evidence>
<evidence type="ECO:0000256" key="7">
    <source>
        <dbReference type="SAM" id="SignalP"/>
    </source>
</evidence>
<dbReference type="GO" id="GO:0034447">
    <property type="term" value="P:very-low-density lipoprotein particle clearance"/>
    <property type="evidence" value="ECO:0007669"/>
    <property type="project" value="TreeGrafter"/>
</dbReference>
<organism evidence="8 9">
    <name type="scientific">Scophthalmus maximus</name>
    <name type="common">Turbot</name>
    <name type="synonym">Psetta maxima</name>
    <dbReference type="NCBI Taxonomy" id="52904"/>
    <lineage>
        <taxon>Eukaryota</taxon>
        <taxon>Metazoa</taxon>
        <taxon>Chordata</taxon>
        <taxon>Craniata</taxon>
        <taxon>Vertebrata</taxon>
        <taxon>Euteleostomi</taxon>
        <taxon>Actinopterygii</taxon>
        <taxon>Neopterygii</taxon>
        <taxon>Teleostei</taxon>
        <taxon>Neoteleostei</taxon>
        <taxon>Acanthomorphata</taxon>
        <taxon>Carangaria</taxon>
        <taxon>Pleuronectiformes</taxon>
        <taxon>Pleuronectoidei</taxon>
        <taxon>Scophthalmidae</taxon>
        <taxon>Scophthalmus</taxon>
    </lineage>
</organism>
<dbReference type="RefSeq" id="XP_035490070.1">
    <property type="nucleotide sequence ID" value="XM_035634177.2"/>
</dbReference>
<evidence type="ECO:0000313" key="8">
    <source>
        <dbReference type="Ensembl" id="ENSSMAP00000010469.1"/>
    </source>
</evidence>
<dbReference type="GeneTree" id="ENSGT00610000087424"/>
<dbReference type="GO" id="GO:0042157">
    <property type="term" value="P:lipoprotein metabolic process"/>
    <property type="evidence" value="ECO:0007669"/>
    <property type="project" value="InterPro"/>
</dbReference>
<protein>
    <recommendedName>
        <fullName evidence="10">Apolipoprotein C-I</fullName>
    </recommendedName>
</protein>
<keyword evidence="6" id="KW-0445">Lipid transport</keyword>
<dbReference type="InterPro" id="IPR006781">
    <property type="entry name" value="ApoC-I"/>
</dbReference>
<dbReference type="Pfam" id="PF04691">
    <property type="entry name" value="ApoC-I"/>
    <property type="match status" value="1"/>
</dbReference>
<accession>A0A8D3A0A4</accession>
<evidence type="ECO:0000256" key="6">
    <source>
        <dbReference type="ARBA" id="ARBA00023055"/>
    </source>
</evidence>
<feature type="chain" id="PRO_5033988600" description="Apolipoprotein C-I" evidence="7">
    <location>
        <begin position="21"/>
        <end position="82"/>
    </location>
</feature>
<dbReference type="GO" id="GO:0034361">
    <property type="term" value="C:very-low-density lipoprotein particle"/>
    <property type="evidence" value="ECO:0007669"/>
    <property type="project" value="TreeGrafter"/>
</dbReference>
<evidence type="ECO:0008006" key="10">
    <source>
        <dbReference type="Google" id="ProtNLM"/>
    </source>
</evidence>
<evidence type="ECO:0000256" key="1">
    <source>
        <dbReference type="ARBA" id="ARBA00004613"/>
    </source>
</evidence>
<dbReference type="Ensembl" id="ENSSMAT00000010611.2">
    <property type="protein sequence ID" value="ENSSMAP00000010469.1"/>
    <property type="gene ID" value="ENSSMAG00000006460.2"/>
</dbReference>
<reference evidence="8" key="2">
    <citation type="submission" date="2025-08" db="UniProtKB">
        <authorList>
            <consortium name="Ensembl"/>
        </authorList>
    </citation>
    <scope>IDENTIFICATION</scope>
</reference>
<dbReference type="GO" id="GO:0034364">
    <property type="term" value="C:high-density lipoprotein particle"/>
    <property type="evidence" value="ECO:0007669"/>
    <property type="project" value="TreeGrafter"/>
</dbReference>
<keyword evidence="3" id="KW-0813">Transport</keyword>
<dbReference type="Gene3D" id="4.10.260.30">
    <property type="entry name" value="Apolipoprotein C-I"/>
    <property type="match status" value="1"/>
</dbReference>
<dbReference type="GO" id="GO:0032375">
    <property type="term" value="P:negative regulation of cholesterol transport"/>
    <property type="evidence" value="ECO:0007669"/>
    <property type="project" value="TreeGrafter"/>
</dbReference>
<gene>
    <name evidence="8" type="primary">apoc1</name>
</gene>
<feature type="signal peptide" evidence="7">
    <location>
        <begin position="1"/>
        <end position="20"/>
    </location>
</feature>
<reference evidence="8" key="1">
    <citation type="submission" date="2023-05" db="EMBL/GenBank/DDBJ databases">
        <title>High-quality long-read genome of Scophthalmus maximus.</title>
        <authorList>
            <person name="Lien S."/>
            <person name="Martinez P."/>
        </authorList>
    </citation>
    <scope>NUCLEOTIDE SEQUENCE [LARGE SCALE GENOMIC DNA]</scope>
</reference>
<dbReference type="OMA" id="GTSTRNW"/>
<dbReference type="Proteomes" id="UP000694558">
    <property type="component" value="Chromosome 1"/>
</dbReference>